<keyword evidence="3" id="KW-1185">Reference proteome</keyword>
<dbReference type="InterPro" id="IPR015867">
    <property type="entry name" value="N-reg_PII/ATP_PRibTrfase_C"/>
</dbReference>
<comment type="caution">
    <text evidence="2">The sequence shown here is derived from an EMBL/GenBank/DDBJ whole genome shotgun (WGS) entry which is preliminary data.</text>
</comment>
<reference evidence="2 3" key="1">
    <citation type="submission" date="2019-06" db="EMBL/GenBank/DDBJ databases">
        <title>Desulfobotulus mexicanus sp. nov., a novel sulfate-reducing bacterium isolated from the sediment of an alkaline crater lake in Mexico.</title>
        <authorList>
            <person name="Hirschler-Rea A."/>
        </authorList>
    </citation>
    <scope>NUCLEOTIDE SEQUENCE [LARGE SCALE GENOMIC DNA]</scope>
    <source>
        <strain evidence="2 3">PAR22N</strain>
    </source>
</reference>
<dbReference type="EMBL" id="VDMB01000007">
    <property type="protein sequence ID" value="TYT74997.1"/>
    <property type="molecule type" value="Genomic_DNA"/>
</dbReference>
<evidence type="ECO:0000256" key="1">
    <source>
        <dbReference type="ARBA" id="ARBA00010169"/>
    </source>
</evidence>
<protein>
    <submittedName>
        <fullName evidence="2">Divalent cation tolerance protein CutA</fullName>
    </submittedName>
</protein>
<organism evidence="2 3">
    <name type="scientific">Desulfobotulus mexicanus</name>
    <dbReference type="NCBI Taxonomy" id="2586642"/>
    <lineage>
        <taxon>Bacteria</taxon>
        <taxon>Pseudomonadati</taxon>
        <taxon>Thermodesulfobacteriota</taxon>
        <taxon>Desulfobacteria</taxon>
        <taxon>Desulfobacterales</taxon>
        <taxon>Desulfobacteraceae</taxon>
        <taxon>Desulfobotulus</taxon>
    </lineage>
</organism>
<dbReference type="SUPFAM" id="SSF54913">
    <property type="entry name" value="GlnB-like"/>
    <property type="match status" value="1"/>
</dbReference>
<comment type="similarity">
    <text evidence="1">Belongs to the CutA family.</text>
</comment>
<dbReference type="GO" id="GO:0005507">
    <property type="term" value="F:copper ion binding"/>
    <property type="evidence" value="ECO:0007669"/>
    <property type="project" value="TreeGrafter"/>
</dbReference>
<dbReference type="Proteomes" id="UP000321899">
    <property type="component" value="Unassembled WGS sequence"/>
</dbReference>
<name>A0A5Q4VF33_9BACT</name>
<dbReference type="AlphaFoldDB" id="A0A5Q4VF33"/>
<dbReference type="GO" id="GO:0010038">
    <property type="term" value="P:response to metal ion"/>
    <property type="evidence" value="ECO:0007669"/>
    <property type="project" value="InterPro"/>
</dbReference>
<proteinExistence type="inferred from homology"/>
<evidence type="ECO:0000313" key="3">
    <source>
        <dbReference type="Proteomes" id="UP000321899"/>
    </source>
</evidence>
<dbReference type="InterPro" id="IPR011322">
    <property type="entry name" value="N-reg_PII-like_a/b"/>
</dbReference>
<dbReference type="Pfam" id="PF03091">
    <property type="entry name" value="CutA1"/>
    <property type="match status" value="1"/>
</dbReference>
<accession>A0A5Q4VF33</accession>
<dbReference type="InterPro" id="IPR004323">
    <property type="entry name" value="Ion_tolerance_CutA"/>
</dbReference>
<dbReference type="PANTHER" id="PTHR23419:SF8">
    <property type="entry name" value="FI09726P"/>
    <property type="match status" value="1"/>
</dbReference>
<sequence length="98" mass="10621">MTAGSNEEAEYLAKTLVLEGLAACVNVFSGVRSYYVWEGRAEEGAEVVLVAKTTKAIFPKLKARVLELHTYDCPCILALDVSDGHGPFMEWVVSQVAG</sequence>
<evidence type="ECO:0000313" key="2">
    <source>
        <dbReference type="EMBL" id="TYT74997.1"/>
    </source>
</evidence>
<dbReference type="Gene3D" id="3.30.70.120">
    <property type="match status" value="1"/>
</dbReference>
<gene>
    <name evidence="2" type="ORF">FIM25_07090</name>
</gene>
<dbReference type="OrthoDB" id="37622at2"/>
<dbReference type="PANTHER" id="PTHR23419">
    <property type="entry name" value="DIVALENT CATION TOLERANCE CUTA-RELATED"/>
    <property type="match status" value="1"/>
</dbReference>